<keyword evidence="2" id="KW-1185">Reference proteome</keyword>
<comment type="caution">
    <text evidence="1">The sequence shown here is derived from an EMBL/GenBank/DDBJ whole genome shotgun (WGS) entry which is preliminary data.</text>
</comment>
<dbReference type="Proteomes" id="UP000499080">
    <property type="component" value="Unassembled WGS sequence"/>
</dbReference>
<dbReference type="EMBL" id="BGPR01140832">
    <property type="protein sequence ID" value="GBN67337.1"/>
    <property type="molecule type" value="Genomic_DNA"/>
</dbReference>
<dbReference type="OrthoDB" id="9214535at2759"/>
<reference evidence="1 2" key="1">
    <citation type="journal article" date="2019" name="Sci. Rep.">
        <title>Orb-weaving spider Araneus ventricosus genome elucidates the spidroin gene catalogue.</title>
        <authorList>
            <person name="Kono N."/>
            <person name="Nakamura H."/>
            <person name="Ohtoshi R."/>
            <person name="Moran D.A.P."/>
            <person name="Shinohara A."/>
            <person name="Yoshida Y."/>
            <person name="Fujiwara M."/>
            <person name="Mori M."/>
            <person name="Tomita M."/>
            <person name="Arakawa K."/>
        </authorList>
    </citation>
    <scope>NUCLEOTIDE SEQUENCE [LARGE SCALE GENOMIC DNA]</scope>
</reference>
<name>A0A4Y2QVE2_ARAVE</name>
<gene>
    <name evidence="1" type="primary">pol_2934</name>
    <name evidence="1" type="ORF">AVEN_77293_1</name>
</gene>
<proteinExistence type="predicted"/>
<dbReference type="AlphaFoldDB" id="A0A4Y2QVE2"/>
<accession>A0A4Y2QVE2</accession>
<feature type="non-terminal residue" evidence="1">
    <location>
        <position position="1"/>
    </location>
</feature>
<evidence type="ECO:0000313" key="1">
    <source>
        <dbReference type="EMBL" id="GBN67337.1"/>
    </source>
</evidence>
<organism evidence="1 2">
    <name type="scientific">Araneus ventricosus</name>
    <name type="common">Orbweaver spider</name>
    <name type="synonym">Epeira ventricosa</name>
    <dbReference type="NCBI Taxonomy" id="182803"/>
    <lineage>
        <taxon>Eukaryota</taxon>
        <taxon>Metazoa</taxon>
        <taxon>Ecdysozoa</taxon>
        <taxon>Arthropoda</taxon>
        <taxon>Chelicerata</taxon>
        <taxon>Arachnida</taxon>
        <taxon>Araneae</taxon>
        <taxon>Araneomorphae</taxon>
        <taxon>Entelegynae</taxon>
        <taxon>Araneoidea</taxon>
        <taxon>Araneidae</taxon>
        <taxon>Araneus</taxon>
    </lineage>
</organism>
<evidence type="ECO:0000313" key="2">
    <source>
        <dbReference type="Proteomes" id="UP000499080"/>
    </source>
</evidence>
<sequence>GRALSDSSKVKGQNDWVESRNKFLSGRHFINLIKTKINCLPNASRCARGRPAKDKYCRAGCPRKETLNHISQACPRTHGKKISRHNAVVNYIKGALENRGHEVYLDSLYNTSLGNRKPDLVAKKDSKILVIDAQIVSESVDLKRSNNRKISYYRDNHELDRAIEIQHQAVEINYIGATLNLQGVWSEKSATDLVEK</sequence>
<protein>
    <submittedName>
        <fullName evidence="1">Retrovirus-related Pol polyprotein from type-2 retrotransposable element R2DM</fullName>
    </submittedName>
</protein>